<feature type="compositionally biased region" description="Pro residues" evidence="10">
    <location>
        <begin position="398"/>
        <end position="410"/>
    </location>
</feature>
<comment type="function">
    <text evidence="1">Component of the EKC/KEOPS complex that is required for the formation of a threonylcarbamoyl group on adenosine at position 37 (t(6)A37) in tRNAs that read codons beginning with adenine. The complex is probably involved in the transfer of the threonylcarbamoyl moiety of threonylcarbamoyl-AMP (TC-AMP) to the N6 group of A37. BUD32 has ATPase activity in the context of the EKC/KEOPS complex and likely plays a supporting role to the catalytic subunit KAE1. The EKC/KEOPS complex also promotes both telomere uncapping and telomere elongation. The complex is required for efficient recruitment of transcriptional coactivators.</text>
</comment>
<evidence type="ECO:0000256" key="6">
    <source>
        <dbReference type="ARBA" id="ARBA00030980"/>
    </source>
</evidence>
<evidence type="ECO:0000256" key="3">
    <source>
        <dbReference type="ARBA" id="ARBA00012513"/>
    </source>
</evidence>
<evidence type="ECO:0000256" key="5">
    <source>
        <dbReference type="ARBA" id="ARBA00019973"/>
    </source>
</evidence>
<reference evidence="12" key="1">
    <citation type="journal article" date="2020" name="Stud. Mycol.">
        <title>101 Dothideomycetes genomes: a test case for predicting lifestyles and emergence of pathogens.</title>
        <authorList>
            <person name="Haridas S."/>
            <person name="Albert R."/>
            <person name="Binder M."/>
            <person name="Bloem J."/>
            <person name="Labutti K."/>
            <person name="Salamov A."/>
            <person name="Andreopoulos B."/>
            <person name="Baker S."/>
            <person name="Barry K."/>
            <person name="Bills G."/>
            <person name="Bluhm B."/>
            <person name="Cannon C."/>
            <person name="Castanera R."/>
            <person name="Culley D."/>
            <person name="Daum C."/>
            <person name="Ezra D."/>
            <person name="Gonzalez J."/>
            <person name="Henrissat B."/>
            <person name="Kuo A."/>
            <person name="Liang C."/>
            <person name="Lipzen A."/>
            <person name="Lutzoni F."/>
            <person name="Magnuson J."/>
            <person name="Mondo S."/>
            <person name="Nolan M."/>
            <person name="Ohm R."/>
            <person name="Pangilinan J."/>
            <person name="Park H.-J."/>
            <person name="Ramirez L."/>
            <person name="Alfaro M."/>
            <person name="Sun H."/>
            <person name="Tritt A."/>
            <person name="Yoshinaga Y."/>
            <person name="Zwiers L.-H."/>
            <person name="Turgeon B."/>
            <person name="Goodwin S."/>
            <person name="Spatafora J."/>
            <person name="Crous P."/>
            <person name="Grigoriev I."/>
        </authorList>
    </citation>
    <scope>NUCLEOTIDE SEQUENCE</scope>
    <source>
        <strain evidence="12">CBS 122681</strain>
    </source>
</reference>
<evidence type="ECO:0000256" key="1">
    <source>
        <dbReference type="ARBA" id="ARBA00003747"/>
    </source>
</evidence>
<evidence type="ECO:0000256" key="10">
    <source>
        <dbReference type="SAM" id="MobiDB-lite"/>
    </source>
</evidence>
<dbReference type="SMART" id="SM00220">
    <property type="entry name" value="S_TKc"/>
    <property type="match status" value="1"/>
</dbReference>
<evidence type="ECO:0000259" key="11">
    <source>
        <dbReference type="PROSITE" id="PS50011"/>
    </source>
</evidence>
<gene>
    <name evidence="12" type="ORF">K491DRAFT_733954</name>
</gene>
<comment type="subunit">
    <text evidence="2">Component of the EKC/KEOPS complex composed of at least BUD32, CGI121, GON7, KAE1 and PCC1; the whole complex dimerizes.</text>
</comment>
<dbReference type="InterPro" id="IPR008266">
    <property type="entry name" value="Tyr_kinase_AS"/>
</dbReference>
<comment type="catalytic activity">
    <reaction evidence="8">
        <text>L-threonyl-[protein] + ATP = O-phospho-L-threonyl-[protein] + ADP + H(+)</text>
        <dbReference type="Rhea" id="RHEA:46608"/>
        <dbReference type="Rhea" id="RHEA-COMP:11060"/>
        <dbReference type="Rhea" id="RHEA-COMP:11605"/>
        <dbReference type="ChEBI" id="CHEBI:15378"/>
        <dbReference type="ChEBI" id="CHEBI:30013"/>
        <dbReference type="ChEBI" id="CHEBI:30616"/>
        <dbReference type="ChEBI" id="CHEBI:61977"/>
        <dbReference type="ChEBI" id="CHEBI:456216"/>
        <dbReference type="EC" id="2.7.11.1"/>
    </reaction>
</comment>
<comment type="catalytic activity">
    <reaction evidence="9">
        <text>L-seryl-[protein] + ATP = O-phospho-L-seryl-[protein] + ADP + H(+)</text>
        <dbReference type="Rhea" id="RHEA:17989"/>
        <dbReference type="Rhea" id="RHEA-COMP:9863"/>
        <dbReference type="Rhea" id="RHEA-COMP:11604"/>
        <dbReference type="ChEBI" id="CHEBI:15378"/>
        <dbReference type="ChEBI" id="CHEBI:29999"/>
        <dbReference type="ChEBI" id="CHEBI:30616"/>
        <dbReference type="ChEBI" id="CHEBI:83421"/>
        <dbReference type="ChEBI" id="CHEBI:456216"/>
        <dbReference type="EC" id="2.7.11.1"/>
    </reaction>
</comment>
<feature type="domain" description="Protein kinase" evidence="11">
    <location>
        <begin position="17"/>
        <end position="331"/>
    </location>
</feature>
<organism evidence="12 13">
    <name type="scientific">Lophiostoma macrostomum CBS 122681</name>
    <dbReference type="NCBI Taxonomy" id="1314788"/>
    <lineage>
        <taxon>Eukaryota</taxon>
        <taxon>Fungi</taxon>
        <taxon>Dikarya</taxon>
        <taxon>Ascomycota</taxon>
        <taxon>Pezizomycotina</taxon>
        <taxon>Dothideomycetes</taxon>
        <taxon>Pleosporomycetidae</taxon>
        <taxon>Pleosporales</taxon>
        <taxon>Lophiostomataceae</taxon>
        <taxon>Lophiostoma</taxon>
    </lineage>
</organism>
<dbReference type="Gene3D" id="1.10.510.10">
    <property type="entry name" value="Transferase(Phosphotransferase) domain 1"/>
    <property type="match status" value="1"/>
</dbReference>
<evidence type="ECO:0000313" key="12">
    <source>
        <dbReference type="EMBL" id="KAF2662570.1"/>
    </source>
</evidence>
<dbReference type="InterPro" id="IPR000719">
    <property type="entry name" value="Prot_kinase_dom"/>
</dbReference>
<dbReference type="GO" id="GO:0005524">
    <property type="term" value="F:ATP binding"/>
    <property type="evidence" value="ECO:0007669"/>
    <property type="project" value="InterPro"/>
</dbReference>
<feature type="region of interest" description="Disordered" evidence="10">
    <location>
        <begin position="390"/>
        <end position="410"/>
    </location>
</feature>
<dbReference type="GO" id="GO:0004674">
    <property type="term" value="F:protein serine/threonine kinase activity"/>
    <property type="evidence" value="ECO:0007669"/>
    <property type="project" value="UniProtKB-EC"/>
</dbReference>
<dbReference type="EC" id="2.7.11.1" evidence="3"/>
<evidence type="ECO:0000256" key="4">
    <source>
        <dbReference type="ARBA" id="ARBA00013948"/>
    </source>
</evidence>
<evidence type="ECO:0000256" key="8">
    <source>
        <dbReference type="ARBA" id="ARBA00047899"/>
    </source>
</evidence>
<dbReference type="AlphaFoldDB" id="A0A6A6TRZ8"/>
<proteinExistence type="predicted"/>
<dbReference type="Proteomes" id="UP000799324">
    <property type="component" value="Unassembled WGS sequence"/>
</dbReference>
<dbReference type="PROSITE" id="PS00109">
    <property type="entry name" value="PROTEIN_KINASE_TYR"/>
    <property type="match status" value="1"/>
</dbReference>
<dbReference type="GO" id="GO:0005737">
    <property type="term" value="C:cytoplasm"/>
    <property type="evidence" value="ECO:0007669"/>
    <property type="project" value="TreeGrafter"/>
</dbReference>
<sequence length="660" mass="73950">MADDSLDSFPTSARDKFKPLQFLDEGFHGEVHLCTLNSPEDQTTVDSLVCIKRISNPTMPGANCSNLQSLQRAQESTLCPRTFAKVSDIAVVQQAETYPRWYAMEYIRGRTLHDLHKICPKFPDFLVFHIFIEIHGALKFLRALDSKQLYHNDLSTANIMLSHDNNSNDLPRVTLVDYESLRSYSGATDVNKAERNIVCLPLLETLQAVAGEKPRLQNPILNRDENEKVEQFYSLFPDVGTEDVTLERLWDEYGKLAEKVLLQKAWKDMPTELQTELEKARNDKDHLLSRDGDPTDAYALRKVFTSNVRSHHIKREEYAQYLPIAKSHQNIVPALTTPVEPLPRGSFPYIVPLSALVSSHTYRTMPYSIPMPSSAQAHYTQLAPGPSGSNGQILLCTPRPPQDPQGSPPPTTTVALKCYYPGVLCQMPPLTLLESLKHTQTPSTSNPCTHLPQILDLRCYPEWYTMQYIPGLSLESLSAHYAAFPDFLIAHIFVEIFSAVHDLRDRPEGALRHTDIHAGNVMLECVRGGEGEDAWEEVQVPGLPNVKLVDLDALEVVYAGPAYDGGEESTYRTYAESCFQTALLLNEIMRARPEDVGFEVTGGMGEEDVGALRAFEEYLRSDGGALLEGVWERFGGVAEMVRRGRTVGDLPEGLRNALYK</sequence>
<dbReference type="SUPFAM" id="SSF56112">
    <property type="entry name" value="Protein kinase-like (PK-like)"/>
    <property type="match status" value="2"/>
</dbReference>
<dbReference type="EMBL" id="MU004289">
    <property type="protein sequence ID" value="KAF2662570.1"/>
    <property type="molecule type" value="Genomic_DNA"/>
</dbReference>
<accession>A0A6A6TRZ8</accession>
<dbReference type="InterPro" id="IPR053235">
    <property type="entry name" value="Ser_Thr_kinase"/>
</dbReference>
<keyword evidence="13" id="KW-1185">Reference proteome</keyword>
<dbReference type="PROSITE" id="PS50011">
    <property type="entry name" value="PROTEIN_KINASE_DOM"/>
    <property type="match status" value="1"/>
</dbReference>
<evidence type="ECO:0000256" key="2">
    <source>
        <dbReference type="ARBA" id="ARBA00011534"/>
    </source>
</evidence>
<evidence type="ECO:0000256" key="7">
    <source>
        <dbReference type="ARBA" id="ARBA00033194"/>
    </source>
</evidence>
<evidence type="ECO:0000256" key="9">
    <source>
        <dbReference type="ARBA" id="ARBA00048679"/>
    </source>
</evidence>
<name>A0A6A6TRZ8_9PLEO</name>
<dbReference type="InterPro" id="IPR011009">
    <property type="entry name" value="Kinase-like_dom_sf"/>
</dbReference>
<protein>
    <recommendedName>
        <fullName evidence="5">EKC/KEOPS complex subunit BUD32</fullName>
        <ecNumber evidence="3">2.7.11.1</ecNumber>
    </recommendedName>
    <alternativeName>
        <fullName evidence="6 7">Atypical Serine/threonine protein kinase BUD32</fullName>
    </alternativeName>
    <alternativeName>
        <fullName evidence="4">EKC/KEOPS complex subunit bud32</fullName>
    </alternativeName>
</protein>
<dbReference type="PANTHER" id="PTHR24361">
    <property type="entry name" value="MITOGEN-ACTIVATED KINASE KINASE KINASE"/>
    <property type="match status" value="1"/>
</dbReference>
<evidence type="ECO:0000313" key="13">
    <source>
        <dbReference type="Proteomes" id="UP000799324"/>
    </source>
</evidence>